<dbReference type="Pfam" id="PF13400">
    <property type="entry name" value="Tad"/>
    <property type="match status" value="1"/>
</dbReference>
<keyword evidence="4" id="KW-1185">Reference proteome</keyword>
<feature type="transmembrane region" description="Helical" evidence="1">
    <location>
        <begin position="38"/>
        <end position="56"/>
    </location>
</feature>
<dbReference type="SUPFAM" id="SSF53300">
    <property type="entry name" value="vWA-like"/>
    <property type="match status" value="1"/>
</dbReference>
<organism evidence="3 4">
    <name type="scientific">Epibacterium ulvae</name>
    <dbReference type="NCBI Taxonomy" id="1156985"/>
    <lineage>
        <taxon>Bacteria</taxon>
        <taxon>Pseudomonadati</taxon>
        <taxon>Pseudomonadota</taxon>
        <taxon>Alphaproteobacteria</taxon>
        <taxon>Rhodobacterales</taxon>
        <taxon>Roseobacteraceae</taxon>
        <taxon>Epibacterium</taxon>
    </lineage>
</organism>
<evidence type="ECO:0000313" key="3">
    <source>
        <dbReference type="EMBL" id="SCZ64397.1"/>
    </source>
</evidence>
<name>A0A1G5QRK5_9RHOB</name>
<protein>
    <submittedName>
        <fullName evidence="3">Flp pilus assembly protein TadG</fullName>
    </submittedName>
</protein>
<evidence type="ECO:0000313" key="4">
    <source>
        <dbReference type="Proteomes" id="UP000198767"/>
    </source>
</evidence>
<keyword evidence="1" id="KW-1133">Transmembrane helix</keyword>
<dbReference type="EMBL" id="FMWG01000005">
    <property type="protein sequence ID" value="SCZ64397.1"/>
    <property type="molecule type" value="Genomic_DNA"/>
</dbReference>
<dbReference type="AlphaFoldDB" id="A0A1G5QRK5"/>
<dbReference type="InterPro" id="IPR002035">
    <property type="entry name" value="VWF_A"/>
</dbReference>
<reference evidence="3 4" key="1">
    <citation type="submission" date="2016-10" db="EMBL/GenBank/DDBJ databases">
        <authorList>
            <person name="de Groot N.N."/>
        </authorList>
    </citation>
    <scope>NUCLEOTIDE SEQUENCE [LARGE SCALE GENOMIC DNA]</scope>
    <source>
        <strain evidence="3 4">U95</strain>
    </source>
</reference>
<dbReference type="Proteomes" id="UP000198767">
    <property type="component" value="Unassembled WGS sequence"/>
</dbReference>
<proteinExistence type="predicted"/>
<sequence length="583" mass="64564">MTTLDQTKTTQALRHRASPLAMLSAFRKQEDGVLAKPFIVFTLLMLMVGGLGVDLMRYERDRTHIQYTLDRAVLAAADLDQPLAPEAVVEDYFNKAGLAQYYTPPETDVGVGYKIVDGTIQTPFIAQYLNLIGDSNLTLNARSRAEESIDDIEISVILDVSGSMNSRSRLPRLKDAAKEFVDTLSVQTESGKMSMSIIPYATQVSIPDALYEELDVLSPQEEIRRKHGETVAAAPYSNCINFDGSPAPITRTLPDGSVSTVTGYTDFSVSQLSAALPLQGTMHFSPWSSGDRRGDSTRLIDRPVCEDSDSREILLMEEDPTTLKNYIDALTAWGNTSLDLGMKWGTALLDPSMRTTIQALTTGTDPEIDPVFAGRPANYNDSNTLKIVVLMTDGQNTTQYAIRDSFRAEFSNVWYNPSAGVYSTYDEANDRYYWHGGFNRFEDHAYGNGEYRPCRFCSPQSEPGDAEQLTYADLWADTGMRFVTDRLFDDWLSRSTARSRYLNKPLLSTGRSTKDARTRAICDAAKAQGITVYTIGFEAPSSGQAVLKDCASSPAHYQDVNGLEISEAFRSIANSIRTLRLTQ</sequence>
<dbReference type="Gene3D" id="3.40.50.410">
    <property type="entry name" value="von Willebrand factor, type A domain"/>
    <property type="match status" value="1"/>
</dbReference>
<evidence type="ECO:0000256" key="1">
    <source>
        <dbReference type="SAM" id="Phobius"/>
    </source>
</evidence>
<dbReference type="RefSeq" id="WP_170830481.1">
    <property type="nucleotide sequence ID" value="NZ_FMWG01000005.1"/>
</dbReference>
<dbReference type="InterPro" id="IPR028087">
    <property type="entry name" value="Tad_N"/>
</dbReference>
<feature type="domain" description="VWFA" evidence="2">
    <location>
        <begin position="153"/>
        <end position="205"/>
    </location>
</feature>
<keyword evidence="1" id="KW-0812">Transmembrane</keyword>
<keyword evidence="1" id="KW-0472">Membrane</keyword>
<dbReference type="PROSITE" id="PS50234">
    <property type="entry name" value="VWFA"/>
    <property type="match status" value="1"/>
</dbReference>
<evidence type="ECO:0000259" key="2">
    <source>
        <dbReference type="PROSITE" id="PS50234"/>
    </source>
</evidence>
<dbReference type="InterPro" id="IPR036465">
    <property type="entry name" value="vWFA_dom_sf"/>
</dbReference>
<dbReference type="STRING" id="1156985.SAMN04488118_105235"/>
<gene>
    <name evidence="3" type="ORF">SAMN04488118_105235</name>
</gene>
<accession>A0A1G5QRK5</accession>